<dbReference type="GO" id="GO:0008170">
    <property type="term" value="F:N-methyltransferase activity"/>
    <property type="evidence" value="ECO:0007669"/>
    <property type="project" value="InterPro"/>
</dbReference>
<dbReference type="STRING" id="1555112.LIP_0161"/>
<keyword evidence="4" id="KW-0680">Restriction system</keyword>
<dbReference type="Proteomes" id="UP000065807">
    <property type="component" value="Chromosome"/>
</dbReference>
<reference evidence="8" key="1">
    <citation type="submission" date="2015-07" db="EMBL/GenBank/DDBJ databases">
        <title>Complete genome sequence and phylogenetic analysis of Limnochorda pilosa.</title>
        <authorList>
            <person name="Watanabe M."/>
            <person name="Kojima H."/>
            <person name="Fukui M."/>
        </authorList>
    </citation>
    <scope>NUCLEOTIDE SEQUENCE [LARGE SCALE GENOMIC DNA]</scope>
    <source>
        <strain evidence="8">HC45</strain>
    </source>
</reference>
<dbReference type="REBASE" id="124161">
    <property type="entry name" value="M.LpiHC45ORF161P"/>
</dbReference>
<evidence type="ECO:0000313" key="7">
    <source>
        <dbReference type="EMBL" id="BAS26018.1"/>
    </source>
</evidence>
<dbReference type="GO" id="GO:0032259">
    <property type="term" value="P:methylation"/>
    <property type="evidence" value="ECO:0007669"/>
    <property type="project" value="UniProtKB-KW"/>
</dbReference>
<dbReference type="PROSITE" id="PS00092">
    <property type="entry name" value="N6_MTASE"/>
    <property type="match status" value="1"/>
</dbReference>
<keyword evidence="8" id="KW-1185">Reference proteome</keyword>
<feature type="region of interest" description="Disordered" evidence="5">
    <location>
        <begin position="482"/>
        <end position="504"/>
    </location>
</feature>
<evidence type="ECO:0000259" key="6">
    <source>
        <dbReference type="Pfam" id="PF01555"/>
    </source>
</evidence>
<comment type="similarity">
    <text evidence="1">Belongs to the N(4)/N(6)-methyltransferase family.</text>
</comment>
<dbReference type="PRINTS" id="PR00508">
    <property type="entry name" value="S21N4MTFRASE"/>
</dbReference>
<dbReference type="InterPro" id="IPR002052">
    <property type="entry name" value="DNA_methylase_N6_adenine_CS"/>
</dbReference>
<dbReference type="Pfam" id="PF01555">
    <property type="entry name" value="N6_N4_Mtase"/>
    <property type="match status" value="1"/>
</dbReference>
<dbReference type="GO" id="GO:0003677">
    <property type="term" value="F:DNA binding"/>
    <property type="evidence" value="ECO:0007669"/>
    <property type="project" value="InterPro"/>
</dbReference>
<gene>
    <name evidence="7" type="ORF">LIP_0161</name>
</gene>
<dbReference type="KEGG" id="lpil:LIP_0161"/>
<organism evidence="7 8">
    <name type="scientific">Limnochorda pilosa</name>
    <dbReference type="NCBI Taxonomy" id="1555112"/>
    <lineage>
        <taxon>Bacteria</taxon>
        <taxon>Bacillati</taxon>
        <taxon>Bacillota</taxon>
        <taxon>Limnochordia</taxon>
        <taxon>Limnochordales</taxon>
        <taxon>Limnochordaceae</taxon>
        <taxon>Limnochorda</taxon>
    </lineage>
</organism>
<dbReference type="SUPFAM" id="SSF53335">
    <property type="entry name" value="S-adenosyl-L-methionine-dependent methyltransferases"/>
    <property type="match status" value="1"/>
</dbReference>
<dbReference type="EMBL" id="AP014924">
    <property type="protein sequence ID" value="BAS26018.1"/>
    <property type="molecule type" value="Genomic_DNA"/>
</dbReference>
<dbReference type="InterPro" id="IPR002941">
    <property type="entry name" value="DNA_methylase_N4/N6"/>
</dbReference>
<evidence type="ECO:0000256" key="1">
    <source>
        <dbReference type="ARBA" id="ARBA00006594"/>
    </source>
</evidence>
<evidence type="ECO:0000256" key="3">
    <source>
        <dbReference type="ARBA" id="ARBA00022679"/>
    </source>
</evidence>
<evidence type="ECO:0000256" key="2">
    <source>
        <dbReference type="ARBA" id="ARBA00022603"/>
    </source>
</evidence>
<dbReference type="GO" id="GO:0009307">
    <property type="term" value="P:DNA restriction-modification system"/>
    <property type="evidence" value="ECO:0007669"/>
    <property type="project" value="UniProtKB-KW"/>
</dbReference>
<dbReference type="Gene3D" id="3.40.50.150">
    <property type="entry name" value="Vaccinia Virus protein VP39"/>
    <property type="match status" value="1"/>
</dbReference>
<keyword evidence="2" id="KW-0489">Methyltransferase</keyword>
<keyword evidence="3" id="KW-0808">Transferase</keyword>
<proteinExistence type="inferred from homology"/>
<dbReference type="InterPro" id="IPR001091">
    <property type="entry name" value="RM_Methyltransferase"/>
</dbReference>
<evidence type="ECO:0000313" key="8">
    <source>
        <dbReference type="Proteomes" id="UP000065807"/>
    </source>
</evidence>
<evidence type="ECO:0000256" key="4">
    <source>
        <dbReference type="ARBA" id="ARBA00022747"/>
    </source>
</evidence>
<reference evidence="8" key="2">
    <citation type="journal article" date="2016" name="Int. J. Syst. Evol. Microbiol.">
        <title>Complete genome sequence and cell structure of Limnochorda pilosa, a Gram-negative spore-former within the phylum Firmicutes.</title>
        <authorList>
            <person name="Watanabe M."/>
            <person name="Kojima H."/>
            <person name="Fukui M."/>
        </authorList>
    </citation>
    <scope>NUCLEOTIDE SEQUENCE [LARGE SCALE GENOMIC DNA]</scope>
    <source>
        <strain evidence="8">HC45</strain>
    </source>
</reference>
<sequence length="504" mass="55941">MPAAKGPGEPTDQPEARLVWPGKATPREVLAEAEATQVRFRVAERFDAGDGEPNLLFWGDNVHVAAALLERWRGRIDLVYIDPPFGLQRTLRMGWGSHPSDPLAYDDRWPEGWAGYLQMLYPRLVLIRELLSERGSLYVHMGPQLAPYVRVVLDELFGPGGFRNEIVWRRDAAGKGGKRRSLQWPRNTESILFYTRRPRGYHFEQPSRPLSPRQAAAYRLREPDGRRFRAVQLGNYTETSIRRLEAEGRIYVSPSGRRYKKYYLDEATATVDGLWTDLPGFGTRTAAREHLGYPGQKPEALLERILLASSRPGDWVADLFCGAGTTLAVAERLGRRWIGCDLAPLAVQTCRRRLAPAARRPFEIHWEEAPVRCTVHEGLPPVGVEAAWDGPAVRVRLVPPGDVSGGGTGAGAGEQGWAPEIDGWSLDVGAGSAFRHRWVSFRPYRPSDPPLALEIRSAASGAGERLVVQVADRDGRVFRFHGAPPGRDGGRAGSWEPLHPVAAG</sequence>
<dbReference type="AlphaFoldDB" id="A0A0K2SFY5"/>
<feature type="domain" description="DNA methylase N-4/N-6" evidence="6">
    <location>
        <begin position="76"/>
        <end position="344"/>
    </location>
</feature>
<evidence type="ECO:0000256" key="5">
    <source>
        <dbReference type="SAM" id="MobiDB-lite"/>
    </source>
</evidence>
<accession>A0A0K2SFY5</accession>
<name>A0A0K2SFY5_LIMPI</name>
<protein>
    <recommendedName>
        <fullName evidence="6">DNA methylase N-4/N-6 domain-containing protein</fullName>
    </recommendedName>
</protein>
<dbReference type="RefSeq" id="WP_068133024.1">
    <property type="nucleotide sequence ID" value="NZ_AP014924.1"/>
</dbReference>
<dbReference type="OrthoDB" id="9800801at2"/>
<dbReference type="InterPro" id="IPR029063">
    <property type="entry name" value="SAM-dependent_MTases_sf"/>
</dbReference>